<gene>
    <name evidence="3" type="ORF">B0T14DRAFT_567097</name>
</gene>
<dbReference type="InterPro" id="IPR019405">
    <property type="entry name" value="Lactonase_7-beta_prop"/>
</dbReference>
<name>A0AA39WRN6_9PEZI</name>
<organism evidence="3 4">
    <name type="scientific">Immersiella caudata</name>
    <dbReference type="NCBI Taxonomy" id="314043"/>
    <lineage>
        <taxon>Eukaryota</taxon>
        <taxon>Fungi</taxon>
        <taxon>Dikarya</taxon>
        <taxon>Ascomycota</taxon>
        <taxon>Pezizomycotina</taxon>
        <taxon>Sordariomycetes</taxon>
        <taxon>Sordariomycetidae</taxon>
        <taxon>Sordariales</taxon>
        <taxon>Lasiosphaeriaceae</taxon>
        <taxon>Immersiella</taxon>
    </lineage>
</organism>
<reference evidence="3" key="1">
    <citation type="submission" date="2023-06" db="EMBL/GenBank/DDBJ databases">
        <title>Genome-scale phylogeny and comparative genomics of the fungal order Sordariales.</title>
        <authorList>
            <consortium name="Lawrence Berkeley National Laboratory"/>
            <person name="Hensen N."/>
            <person name="Bonometti L."/>
            <person name="Westerberg I."/>
            <person name="Brannstrom I.O."/>
            <person name="Guillou S."/>
            <person name="Cros-Aarteil S."/>
            <person name="Calhoun S."/>
            <person name="Haridas S."/>
            <person name="Kuo A."/>
            <person name="Mondo S."/>
            <person name="Pangilinan J."/>
            <person name="Riley R."/>
            <person name="Labutti K."/>
            <person name="Andreopoulos B."/>
            <person name="Lipzen A."/>
            <person name="Chen C."/>
            <person name="Yanf M."/>
            <person name="Daum C."/>
            <person name="Ng V."/>
            <person name="Clum A."/>
            <person name="Steindorff A."/>
            <person name="Ohm R."/>
            <person name="Martin F."/>
            <person name="Silar P."/>
            <person name="Natvig D."/>
            <person name="Lalanne C."/>
            <person name="Gautier V."/>
            <person name="Ament-Velasquez S.L."/>
            <person name="Kruys A."/>
            <person name="Hutchinson M.I."/>
            <person name="Powell A.J."/>
            <person name="Barry K."/>
            <person name="Miller A.N."/>
            <person name="Grigoriev I.V."/>
            <person name="Debuchy R."/>
            <person name="Gladieux P."/>
            <person name="Thoren M.H."/>
            <person name="Johannesson H."/>
        </authorList>
    </citation>
    <scope>NUCLEOTIDE SEQUENCE</scope>
    <source>
        <strain evidence="3">CBS 606.72</strain>
    </source>
</reference>
<comment type="caution">
    <text evidence="3">The sequence shown here is derived from an EMBL/GenBank/DDBJ whole genome shotgun (WGS) entry which is preliminary data.</text>
</comment>
<feature type="chain" id="PRO_5041456726" evidence="2">
    <location>
        <begin position="22"/>
        <end position="401"/>
    </location>
</feature>
<dbReference type="Proteomes" id="UP001175000">
    <property type="component" value="Unassembled WGS sequence"/>
</dbReference>
<dbReference type="Gene3D" id="2.130.10.10">
    <property type="entry name" value="YVTN repeat-like/Quinoprotein amine dehydrogenase"/>
    <property type="match status" value="1"/>
</dbReference>
<dbReference type="EMBL" id="JAULSU010000004">
    <property type="protein sequence ID" value="KAK0620342.1"/>
    <property type="molecule type" value="Genomic_DNA"/>
</dbReference>
<comment type="similarity">
    <text evidence="1">Belongs to the cycloisomerase 2 family.</text>
</comment>
<keyword evidence="4" id="KW-1185">Reference proteome</keyword>
<dbReference type="AlphaFoldDB" id="A0AA39WRN6"/>
<accession>A0AA39WRN6</accession>
<keyword evidence="2" id="KW-0732">Signal</keyword>
<protein>
    <submittedName>
        <fullName evidence="3">Lactonase, 7-bladed beta-propeller-domain-containing protein</fullName>
    </submittedName>
</protein>
<evidence type="ECO:0000313" key="4">
    <source>
        <dbReference type="Proteomes" id="UP001175000"/>
    </source>
</evidence>
<evidence type="ECO:0000256" key="2">
    <source>
        <dbReference type="SAM" id="SignalP"/>
    </source>
</evidence>
<proteinExistence type="inferred from homology"/>
<dbReference type="InterPro" id="IPR050282">
    <property type="entry name" value="Cycloisomerase_2"/>
</dbReference>
<dbReference type="PANTHER" id="PTHR30344">
    <property type="entry name" value="6-PHOSPHOGLUCONOLACTONASE-RELATED"/>
    <property type="match status" value="1"/>
</dbReference>
<dbReference type="InterPro" id="IPR011045">
    <property type="entry name" value="N2O_reductase_N"/>
</dbReference>
<dbReference type="InterPro" id="IPR015943">
    <property type="entry name" value="WD40/YVTN_repeat-like_dom_sf"/>
</dbReference>
<feature type="signal peptide" evidence="2">
    <location>
        <begin position="1"/>
        <end position="21"/>
    </location>
</feature>
<dbReference type="SUPFAM" id="SSF50974">
    <property type="entry name" value="Nitrous oxide reductase, N-terminal domain"/>
    <property type="match status" value="1"/>
</dbReference>
<sequence>MRSHGVHIATALAALLTTTSANLVHITSYAGSLTTLNLTLGSGSEISTLTSLQSITATADCGTNPGWLSLVGDILYCLDEAFGKPNGTLASFRVAPNGELTLLNKVPTIAGPVSAVVYGQGGRGLAIADYQGSGINTFNIADPTRLTPIQSEVFRLTRPGANPQRQEAPHPHQAILDPTGNFLVVPDLGADLIRIFALNQTTLAYRSVQAPLASAAGSGPRHAAFVVGTSKTFFYVLNELDNTLVGYDVTYNSNSTLGFRQLFRTSTHGDSSTRPNGTTAAEILVSPENPPFLILSSRFERALSVPSYNSTGSIPSDPLITFSVDTTTGLVAHRQTRAAGGVNPRHFSLNKAGTLVGVGLQSDGRAVVIQRDPGSGLLGDIIANVDIEGEVNCFVWDEEER</sequence>
<dbReference type="Pfam" id="PF10282">
    <property type="entry name" value="Lactonase"/>
    <property type="match status" value="1"/>
</dbReference>
<dbReference type="PANTHER" id="PTHR30344:SF1">
    <property type="entry name" value="6-PHOSPHOGLUCONOLACTONASE"/>
    <property type="match status" value="1"/>
</dbReference>
<dbReference type="GO" id="GO:0017057">
    <property type="term" value="F:6-phosphogluconolactonase activity"/>
    <property type="evidence" value="ECO:0007669"/>
    <property type="project" value="TreeGrafter"/>
</dbReference>
<evidence type="ECO:0000256" key="1">
    <source>
        <dbReference type="ARBA" id="ARBA00005564"/>
    </source>
</evidence>
<evidence type="ECO:0000313" key="3">
    <source>
        <dbReference type="EMBL" id="KAK0620342.1"/>
    </source>
</evidence>